<feature type="chain" id="PRO_5004886690" description="Extracellular membrane protein CFEM domain-containing protein" evidence="1">
    <location>
        <begin position="20"/>
        <end position="97"/>
    </location>
</feature>
<evidence type="ECO:0000256" key="1">
    <source>
        <dbReference type="SAM" id="SignalP"/>
    </source>
</evidence>
<name>W6YRY3_COCMI</name>
<dbReference type="RefSeq" id="XP_007693214.1">
    <property type="nucleotide sequence ID" value="XM_007695024.1"/>
</dbReference>
<dbReference type="Proteomes" id="UP000054032">
    <property type="component" value="Unassembled WGS sequence"/>
</dbReference>
<accession>W6YRY3</accession>
<feature type="signal peptide" evidence="1">
    <location>
        <begin position="1"/>
        <end position="19"/>
    </location>
</feature>
<dbReference type="GeneID" id="19124049"/>
<dbReference type="KEGG" id="bor:COCMIDRAFT_41384"/>
<keyword evidence="3" id="KW-1185">Reference proteome</keyword>
<proteinExistence type="predicted"/>
<dbReference type="EMBL" id="KI964181">
    <property type="protein sequence ID" value="EUC40253.1"/>
    <property type="molecule type" value="Genomic_DNA"/>
</dbReference>
<evidence type="ECO:0000313" key="2">
    <source>
        <dbReference type="EMBL" id="EUC40253.1"/>
    </source>
</evidence>
<dbReference type="AlphaFoldDB" id="W6YRY3"/>
<evidence type="ECO:0008006" key="4">
    <source>
        <dbReference type="Google" id="ProtNLM"/>
    </source>
</evidence>
<protein>
    <recommendedName>
        <fullName evidence="4">Extracellular membrane protein CFEM domain-containing protein</fullName>
    </recommendedName>
</protein>
<gene>
    <name evidence="2" type="ORF">COCMIDRAFT_41384</name>
</gene>
<dbReference type="HOGENOM" id="CLU_2346375_0_0_1"/>
<organism evidence="2 3">
    <name type="scientific">Bipolaris oryzae ATCC 44560</name>
    <dbReference type="NCBI Taxonomy" id="930090"/>
    <lineage>
        <taxon>Eukaryota</taxon>
        <taxon>Fungi</taxon>
        <taxon>Dikarya</taxon>
        <taxon>Ascomycota</taxon>
        <taxon>Pezizomycotina</taxon>
        <taxon>Dothideomycetes</taxon>
        <taxon>Pleosporomycetidae</taxon>
        <taxon>Pleosporales</taxon>
        <taxon>Pleosporineae</taxon>
        <taxon>Pleosporaceae</taxon>
        <taxon>Bipolaris</taxon>
    </lineage>
</organism>
<evidence type="ECO:0000313" key="3">
    <source>
        <dbReference type="Proteomes" id="UP000054032"/>
    </source>
</evidence>
<sequence>MRVSTIIATITLMMPAIQAQFCNRNTPLTCCLSVKSNGCICPDVPANCCEEDCDGEISVDKRDIEFVHPEMKSLHQEWMKHKRALAVGAKAARPLLG</sequence>
<keyword evidence="1" id="KW-0732">Signal</keyword>
<reference evidence="2 3" key="1">
    <citation type="journal article" date="2013" name="PLoS Genet.">
        <title>Comparative genome structure, secondary metabolite, and effector coding capacity across Cochliobolus pathogens.</title>
        <authorList>
            <person name="Condon B.J."/>
            <person name="Leng Y."/>
            <person name="Wu D."/>
            <person name="Bushley K.E."/>
            <person name="Ohm R.A."/>
            <person name="Otillar R."/>
            <person name="Martin J."/>
            <person name="Schackwitz W."/>
            <person name="Grimwood J."/>
            <person name="MohdZainudin N."/>
            <person name="Xue C."/>
            <person name="Wang R."/>
            <person name="Manning V.A."/>
            <person name="Dhillon B."/>
            <person name="Tu Z.J."/>
            <person name="Steffenson B.J."/>
            <person name="Salamov A."/>
            <person name="Sun H."/>
            <person name="Lowry S."/>
            <person name="LaButti K."/>
            <person name="Han J."/>
            <person name="Copeland A."/>
            <person name="Lindquist E."/>
            <person name="Barry K."/>
            <person name="Schmutz J."/>
            <person name="Baker S.E."/>
            <person name="Ciuffetti L.M."/>
            <person name="Grigoriev I.V."/>
            <person name="Zhong S."/>
            <person name="Turgeon B.G."/>
        </authorList>
    </citation>
    <scope>NUCLEOTIDE SEQUENCE [LARGE SCALE GENOMIC DNA]</scope>
    <source>
        <strain evidence="2 3">ATCC 44560</strain>
    </source>
</reference>
<dbReference type="OrthoDB" id="3683538at2759"/>